<evidence type="ECO:0008006" key="4">
    <source>
        <dbReference type="Google" id="ProtNLM"/>
    </source>
</evidence>
<evidence type="ECO:0000313" key="3">
    <source>
        <dbReference type="Proteomes" id="UP000029736"/>
    </source>
</evidence>
<evidence type="ECO:0000313" key="2">
    <source>
        <dbReference type="EMBL" id="KGE87077.1"/>
    </source>
</evidence>
<sequence length="130" mass="14687">MLKKLSFLLALFLTGSLSVVVAQTANLQTSTLPEPENMTVSSSLLNMDTESWSLYSDEENNLYYVDFATLSVNLNDIVVTRDDGEVVLREQVFDLPVDTIYEIDFNQYGGGNYTIELRSFTDVIRRKVSI</sequence>
<gene>
    <name evidence="2" type="ORF">IX84_18895</name>
</gene>
<dbReference type="RefSeq" id="WP_044223782.1">
    <property type="nucleotide sequence ID" value="NZ_JBKAGJ010000008.1"/>
</dbReference>
<evidence type="ECO:0000256" key="1">
    <source>
        <dbReference type="SAM" id="SignalP"/>
    </source>
</evidence>
<reference evidence="2 3" key="1">
    <citation type="journal article" date="2014" name="Int. J. Syst. Evol. Microbiol.">
        <title>Phaeodactylibacter xiamenensis gen. nov., sp. nov., a member of the family Saprospiraceae isolated from the marine alga Phaeodactylum tricornutum.</title>
        <authorList>
            <person name="Chen Z.Jr."/>
            <person name="Lei X."/>
            <person name="Lai Q."/>
            <person name="Li Y."/>
            <person name="Zhang B."/>
            <person name="Zhang J."/>
            <person name="Zhang H."/>
            <person name="Yang L."/>
            <person name="Zheng W."/>
            <person name="Tian Y."/>
            <person name="Yu Z."/>
            <person name="Xu H.Jr."/>
            <person name="Zheng T."/>
        </authorList>
    </citation>
    <scope>NUCLEOTIDE SEQUENCE [LARGE SCALE GENOMIC DNA]</scope>
    <source>
        <strain evidence="2 3">KD52</strain>
    </source>
</reference>
<protein>
    <recommendedName>
        <fullName evidence="4">Secretion system C-terminal sorting domain-containing protein</fullName>
    </recommendedName>
</protein>
<keyword evidence="1" id="KW-0732">Signal</keyword>
<name>A0A098S7K5_9BACT</name>
<feature type="chain" id="PRO_5001947728" description="Secretion system C-terminal sorting domain-containing protein" evidence="1">
    <location>
        <begin position="23"/>
        <end position="130"/>
    </location>
</feature>
<dbReference type="OrthoDB" id="1495676at2"/>
<dbReference type="Proteomes" id="UP000029736">
    <property type="component" value="Unassembled WGS sequence"/>
</dbReference>
<dbReference type="AlphaFoldDB" id="A0A098S7K5"/>
<keyword evidence="3" id="KW-1185">Reference proteome</keyword>
<accession>A0A098S7K5</accession>
<organism evidence="2 3">
    <name type="scientific">Phaeodactylibacter xiamenensis</name>
    <dbReference type="NCBI Taxonomy" id="1524460"/>
    <lineage>
        <taxon>Bacteria</taxon>
        <taxon>Pseudomonadati</taxon>
        <taxon>Bacteroidota</taxon>
        <taxon>Saprospiria</taxon>
        <taxon>Saprospirales</taxon>
        <taxon>Haliscomenobacteraceae</taxon>
        <taxon>Phaeodactylibacter</taxon>
    </lineage>
</organism>
<proteinExistence type="predicted"/>
<feature type="signal peptide" evidence="1">
    <location>
        <begin position="1"/>
        <end position="22"/>
    </location>
</feature>
<dbReference type="EMBL" id="JPOS01000039">
    <property type="protein sequence ID" value="KGE87077.1"/>
    <property type="molecule type" value="Genomic_DNA"/>
</dbReference>
<comment type="caution">
    <text evidence="2">The sequence shown here is derived from an EMBL/GenBank/DDBJ whole genome shotgun (WGS) entry which is preliminary data.</text>
</comment>